<dbReference type="InterPro" id="IPR013700">
    <property type="entry name" value="AflR"/>
</dbReference>
<keyword evidence="2" id="KW-0805">Transcription regulation</keyword>
<gene>
    <name evidence="8" type="ORF">C8A04DRAFT_28631</name>
</gene>
<feature type="compositionally biased region" description="Low complexity" evidence="6">
    <location>
        <begin position="35"/>
        <end position="50"/>
    </location>
</feature>
<evidence type="ECO:0000313" key="9">
    <source>
        <dbReference type="Proteomes" id="UP001302676"/>
    </source>
</evidence>
<feature type="compositionally biased region" description="Low complexity" evidence="6">
    <location>
        <begin position="207"/>
        <end position="237"/>
    </location>
</feature>
<evidence type="ECO:0000256" key="1">
    <source>
        <dbReference type="ARBA" id="ARBA00022723"/>
    </source>
</evidence>
<dbReference type="EMBL" id="MU853584">
    <property type="protein sequence ID" value="KAK4143639.1"/>
    <property type="molecule type" value="Genomic_DNA"/>
</dbReference>
<dbReference type="GO" id="GO:0003677">
    <property type="term" value="F:DNA binding"/>
    <property type="evidence" value="ECO:0007669"/>
    <property type="project" value="UniProtKB-KW"/>
</dbReference>
<dbReference type="Proteomes" id="UP001302676">
    <property type="component" value="Unassembled WGS sequence"/>
</dbReference>
<evidence type="ECO:0000313" key="8">
    <source>
        <dbReference type="EMBL" id="KAK4143639.1"/>
    </source>
</evidence>
<organism evidence="8 9">
    <name type="scientific">Dichotomopilus funicola</name>
    <dbReference type="NCBI Taxonomy" id="1934379"/>
    <lineage>
        <taxon>Eukaryota</taxon>
        <taxon>Fungi</taxon>
        <taxon>Dikarya</taxon>
        <taxon>Ascomycota</taxon>
        <taxon>Pezizomycotina</taxon>
        <taxon>Sordariomycetes</taxon>
        <taxon>Sordariomycetidae</taxon>
        <taxon>Sordariales</taxon>
        <taxon>Chaetomiaceae</taxon>
        <taxon>Dichotomopilus</taxon>
    </lineage>
</organism>
<dbReference type="GO" id="GO:0006355">
    <property type="term" value="P:regulation of DNA-templated transcription"/>
    <property type="evidence" value="ECO:0007669"/>
    <property type="project" value="InterPro"/>
</dbReference>
<feature type="compositionally biased region" description="Low complexity" evidence="6">
    <location>
        <begin position="311"/>
        <end position="335"/>
    </location>
</feature>
<dbReference type="Pfam" id="PF08493">
    <property type="entry name" value="AflR"/>
    <property type="match status" value="1"/>
</dbReference>
<name>A0AAN6V2P3_9PEZI</name>
<feature type="region of interest" description="Disordered" evidence="6">
    <location>
        <begin position="28"/>
        <end position="53"/>
    </location>
</feature>
<dbReference type="GO" id="GO:0046872">
    <property type="term" value="F:metal ion binding"/>
    <property type="evidence" value="ECO:0007669"/>
    <property type="project" value="UniProtKB-KW"/>
</dbReference>
<feature type="region of interest" description="Disordered" evidence="6">
    <location>
        <begin position="207"/>
        <end position="253"/>
    </location>
</feature>
<keyword evidence="4" id="KW-0804">Transcription</keyword>
<dbReference type="GO" id="GO:0045122">
    <property type="term" value="P:aflatoxin biosynthetic process"/>
    <property type="evidence" value="ECO:0007669"/>
    <property type="project" value="InterPro"/>
</dbReference>
<feature type="compositionally biased region" description="Low complexity" evidence="6">
    <location>
        <begin position="359"/>
        <end position="375"/>
    </location>
</feature>
<protein>
    <recommendedName>
        <fullName evidence="7">Aflatoxin regulatory protein domain-containing protein</fullName>
    </recommendedName>
</protein>
<keyword evidence="9" id="KW-1185">Reference proteome</keyword>
<proteinExistence type="predicted"/>
<comment type="caution">
    <text evidence="8">The sequence shown here is derived from an EMBL/GenBank/DDBJ whole genome shotgun (WGS) entry which is preliminary data.</text>
</comment>
<evidence type="ECO:0000256" key="4">
    <source>
        <dbReference type="ARBA" id="ARBA00023163"/>
    </source>
</evidence>
<keyword evidence="3" id="KW-0238">DNA-binding</keyword>
<keyword evidence="5" id="KW-0539">Nucleus</keyword>
<sequence length="505" mass="52604">MEWSLYPESEPAQFVGRIYQSNNRPGDVGRFFSLDPTTTTTTTTDMTSTSPDHREDEAEFLFGPAASALPSLLPDPDHGSVAFDAVDWGESMSWHLGDLDTGDPVTASTPRSSPSSAEAMILADMGSHAVSSECYQNAATSAAQARGTHACSTRTRTSHTDLAPCPSPQDPSHPTSPCIAAATNVVNALHTRAEMCLSSPSSPSPASDFASLSSLSSSSSSSSTTSSSFSSSPPTTTIDRQGHHTKPSGARGIDTVLTSGREATSTILAALECEACSSRPQLHLLAATALEKLVGWYRLAVTDLIATSSTTSATTTIPTVTPPYSSLSSSSSSPSKHQIKINPPPPPPPTFTAKPPSPISTTSNGNTTTPTNSAAATAPSLTIAIGSHTVEAESALQTAVVAAVVACRLQELHGAIEVLAQRMMAADGLGRRCRDGGDDNDRRKGGRCEGGGINSSIQVQLPESVQDRLVGRVRERLAVVWRELNGVRESQALLMGGGAAGSWVY</sequence>
<dbReference type="GeneID" id="87817329"/>
<feature type="region of interest" description="Disordered" evidence="6">
    <location>
        <begin position="311"/>
        <end position="375"/>
    </location>
</feature>
<accession>A0AAN6V2P3</accession>
<evidence type="ECO:0000256" key="3">
    <source>
        <dbReference type="ARBA" id="ARBA00023125"/>
    </source>
</evidence>
<feature type="domain" description="Aflatoxin regulatory protein" evidence="7">
    <location>
        <begin position="212"/>
        <end position="310"/>
    </location>
</feature>
<dbReference type="GO" id="GO:0005634">
    <property type="term" value="C:nucleus"/>
    <property type="evidence" value="ECO:0007669"/>
    <property type="project" value="InterPro"/>
</dbReference>
<dbReference type="AlphaFoldDB" id="A0AAN6V2P3"/>
<evidence type="ECO:0000256" key="6">
    <source>
        <dbReference type="SAM" id="MobiDB-lite"/>
    </source>
</evidence>
<reference evidence="8" key="2">
    <citation type="submission" date="2023-05" db="EMBL/GenBank/DDBJ databases">
        <authorList>
            <consortium name="Lawrence Berkeley National Laboratory"/>
            <person name="Steindorff A."/>
            <person name="Hensen N."/>
            <person name="Bonometti L."/>
            <person name="Westerberg I."/>
            <person name="Brannstrom I.O."/>
            <person name="Guillou S."/>
            <person name="Cros-Aarteil S."/>
            <person name="Calhoun S."/>
            <person name="Haridas S."/>
            <person name="Kuo A."/>
            <person name="Mondo S."/>
            <person name="Pangilinan J."/>
            <person name="Riley R."/>
            <person name="Labutti K."/>
            <person name="Andreopoulos B."/>
            <person name="Lipzen A."/>
            <person name="Chen C."/>
            <person name="Yanf M."/>
            <person name="Daum C."/>
            <person name="Ng V."/>
            <person name="Clum A."/>
            <person name="Ohm R."/>
            <person name="Martin F."/>
            <person name="Silar P."/>
            <person name="Natvig D."/>
            <person name="Lalanne C."/>
            <person name="Gautier V."/>
            <person name="Ament-Velasquez S.L."/>
            <person name="Kruys A."/>
            <person name="Hutchinson M.I."/>
            <person name="Powell A.J."/>
            <person name="Barry K."/>
            <person name="Miller A.N."/>
            <person name="Grigoriev I.V."/>
            <person name="Debuchy R."/>
            <person name="Gladieux P."/>
            <person name="Thoren M.H."/>
            <person name="Johannesson H."/>
        </authorList>
    </citation>
    <scope>NUCLEOTIDE SEQUENCE</scope>
    <source>
        <strain evidence="8">CBS 141.50</strain>
    </source>
</reference>
<feature type="region of interest" description="Disordered" evidence="6">
    <location>
        <begin position="150"/>
        <end position="176"/>
    </location>
</feature>
<evidence type="ECO:0000259" key="7">
    <source>
        <dbReference type="Pfam" id="PF08493"/>
    </source>
</evidence>
<dbReference type="RefSeq" id="XP_062637010.1">
    <property type="nucleotide sequence ID" value="XM_062780716.1"/>
</dbReference>
<evidence type="ECO:0000256" key="5">
    <source>
        <dbReference type="ARBA" id="ARBA00023242"/>
    </source>
</evidence>
<feature type="compositionally biased region" description="Pro residues" evidence="6">
    <location>
        <begin position="342"/>
        <end position="358"/>
    </location>
</feature>
<evidence type="ECO:0000256" key="2">
    <source>
        <dbReference type="ARBA" id="ARBA00023015"/>
    </source>
</evidence>
<reference evidence="8" key="1">
    <citation type="journal article" date="2023" name="Mol. Phylogenet. Evol.">
        <title>Genome-scale phylogeny and comparative genomics of the fungal order Sordariales.</title>
        <authorList>
            <person name="Hensen N."/>
            <person name="Bonometti L."/>
            <person name="Westerberg I."/>
            <person name="Brannstrom I.O."/>
            <person name="Guillou S."/>
            <person name="Cros-Aarteil S."/>
            <person name="Calhoun S."/>
            <person name="Haridas S."/>
            <person name="Kuo A."/>
            <person name="Mondo S."/>
            <person name="Pangilinan J."/>
            <person name="Riley R."/>
            <person name="LaButti K."/>
            <person name="Andreopoulos B."/>
            <person name="Lipzen A."/>
            <person name="Chen C."/>
            <person name="Yan M."/>
            <person name="Daum C."/>
            <person name="Ng V."/>
            <person name="Clum A."/>
            <person name="Steindorff A."/>
            <person name="Ohm R.A."/>
            <person name="Martin F."/>
            <person name="Silar P."/>
            <person name="Natvig D.O."/>
            <person name="Lalanne C."/>
            <person name="Gautier V."/>
            <person name="Ament-Velasquez S.L."/>
            <person name="Kruys A."/>
            <person name="Hutchinson M.I."/>
            <person name="Powell A.J."/>
            <person name="Barry K."/>
            <person name="Miller A.N."/>
            <person name="Grigoriev I.V."/>
            <person name="Debuchy R."/>
            <person name="Gladieux P."/>
            <person name="Hiltunen Thoren M."/>
            <person name="Johannesson H."/>
        </authorList>
    </citation>
    <scope>NUCLEOTIDE SEQUENCE</scope>
    <source>
        <strain evidence="8">CBS 141.50</strain>
    </source>
</reference>
<keyword evidence="1" id="KW-0479">Metal-binding</keyword>